<feature type="compositionally biased region" description="Polar residues" evidence="1">
    <location>
        <begin position="18"/>
        <end position="33"/>
    </location>
</feature>
<evidence type="ECO:0000256" key="2">
    <source>
        <dbReference type="SAM" id="Phobius"/>
    </source>
</evidence>
<dbReference type="RefSeq" id="WP_201093456.1">
    <property type="nucleotide sequence ID" value="NZ_CP067393.1"/>
</dbReference>
<accession>A0A974NGP0</accession>
<proteinExistence type="predicted"/>
<gene>
    <name evidence="3" type="ORF">JHT90_01950</name>
</gene>
<keyword evidence="4" id="KW-1185">Reference proteome</keyword>
<keyword evidence="2" id="KW-1133">Transmembrane helix</keyword>
<feature type="region of interest" description="Disordered" evidence="1">
    <location>
        <begin position="15"/>
        <end position="34"/>
    </location>
</feature>
<dbReference type="KEGG" id="eaz:JHT90_01950"/>
<organism evidence="3 4">
    <name type="scientific">Entomomonas asaccharolytica</name>
    <dbReference type="NCBI Taxonomy" id="2785331"/>
    <lineage>
        <taxon>Bacteria</taxon>
        <taxon>Pseudomonadati</taxon>
        <taxon>Pseudomonadota</taxon>
        <taxon>Gammaproteobacteria</taxon>
        <taxon>Pseudomonadales</taxon>
        <taxon>Pseudomonadaceae</taxon>
        <taxon>Entomomonas</taxon>
    </lineage>
</organism>
<dbReference type="AlphaFoldDB" id="A0A974NGP0"/>
<reference evidence="3 4" key="1">
    <citation type="submission" date="2021-01" db="EMBL/GenBank/DDBJ databases">
        <title>Entomomonas sp. F2A isolated from a house cricket (Acheta domesticus).</title>
        <authorList>
            <person name="Spergser J."/>
            <person name="Busse H.-J."/>
        </authorList>
    </citation>
    <scope>NUCLEOTIDE SEQUENCE [LARGE SCALE GENOMIC DNA]</scope>
    <source>
        <strain evidence="3 4">F2A</strain>
    </source>
</reference>
<feature type="transmembrane region" description="Helical" evidence="2">
    <location>
        <begin position="132"/>
        <end position="154"/>
    </location>
</feature>
<evidence type="ECO:0000313" key="3">
    <source>
        <dbReference type="EMBL" id="QQP86042.1"/>
    </source>
</evidence>
<sequence>MTEIANYYGKYAYRSSHPRQQPAQTAPPKSTYGSRLPWGYTEQHMPLDMLSNGEQQLALEEEQKLAPYQPNIPPEHWTIYNHEYLQNHGYRKISVVLHYILGSSKMMAIFVSFLAIVTFFVMYFALKPEYSFIDWFLTFLPATLVFPGIFYYLWGIALLVKKYCPQILTLKAKGNAALKWRLNRRTGMVSKFELDNGKLVEKTAPFDEFDGYLMVIPHRHGFAYNFIFSHRYQGWEVDLGQLVGFFTNRGTLQNGWEFLQNYMDISKPLPEYIALEVYRHLDPVTAEHDKQTGRNPRYLRDMPKKELIDFAAKVAYPYNDAMDHRPCLFAEKGYVKYLAACGCYLDTLEPQQP</sequence>
<dbReference type="EMBL" id="CP067393">
    <property type="protein sequence ID" value="QQP86042.1"/>
    <property type="molecule type" value="Genomic_DNA"/>
</dbReference>
<evidence type="ECO:0008006" key="5">
    <source>
        <dbReference type="Google" id="ProtNLM"/>
    </source>
</evidence>
<protein>
    <recommendedName>
        <fullName evidence="5">Transmembrane protein</fullName>
    </recommendedName>
</protein>
<keyword evidence="2" id="KW-0812">Transmembrane</keyword>
<name>A0A974NGP0_9GAMM</name>
<evidence type="ECO:0000313" key="4">
    <source>
        <dbReference type="Proteomes" id="UP000595278"/>
    </source>
</evidence>
<evidence type="ECO:0000256" key="1">
    <source>
        <dbReference type="SAM" id="MobiDB-lite"/>
    </source>
</evidence>
<dbReference type="Proteomes" id="UP000595278">
    <property type="component" value="Chromosome"/>
</dbReference>
<keyword evidence="2" id="KW-0472">Membrane</keyword>